<accession>A0A1E3L115</accession>
<dbReference type="PANTHER" id="PTHR30086:SF20">
    <property type="entry name" value="ARGININE EXPORTER PROTEIN ARGO-RELATED"/>
    <property type="match status" value="1"/>
</dbReference>
<organism evidence="7 8">
    <name type="scientific">Paenibacillus nuruki</name>
    <dbReference type="NCBI Taxonomy" id="1886670"/>
    <lineage>
        <taxon>Bacteria</taxon>
        <taxon>Bacillati</taxon>
        <taxon>Bacillota</taxon>
        <taxon>Bacilli</taxon>
        <taxon>Bacillales</taxon>
        <taxon>Paenibacillaceae</taxon>
        <taxon>Paenibacillus</taxon>
    </lineage>
</organism>
<sequence>MEHLLTYILMAVLMSMLPGTDTVLIMRNYFAYGAKGAYYTVIGIATGLLFWTCIAVLGLSVAISQSVFVFNLIRYVGAAYLLYIGIRVLLTRSHLQIQSLQPTDSSVMMHQPTKHYKESLLQGMISNILNPKTVLVYVTFIPQFIDTEGHVHQQLLYLGLILTLIAVIWFIVLVGLLQHLQHVLQKPKVQLVFQKLTGLALIGFGVKTAL</sequence>
<dbReference type="AlphaFoldDB" id="A0A1E3L115"/>
<dbReference type="STRING" id="1886670.PTI45_03229"/>
<dbReference type="EMBL" id="MDER01000059">
    <property type="protein sequence ID" value="ODP27384.1"/>
    <property type="molecule type" value="Genomic_DNA"/>
</dbReference>
<evidence type="ECO:0000313" key="8">
    <source>
        <dbReference type="Proteomes" id="UP000094578"/>
    </source>
</evidence>
<dbReference type="GO" id="GO:0015171">
    <property type="term" value="F:amino acid transmembrane transporter activity"/>
    <property type="evidence" value="ECO:0007669"/>
    <property type="project" value="TreeGrafter"/>
</dbReference>
<evidence type="ECO:0000256" key="3">
    <source>
        <dbReference type="ARBA" id="ARBA00022692"/>
    </source>
</evidence>
<evidence type="ECO:0000256" key="4">
    <source>
        <dbReference type="ARBA" id="ARBA00022989"/>
    </source>
</evidence>
<keyword evidence="3 6" id="KW-0812">Transmembrane</keyword>
<protein>
    <submittedName>
        <fullName evidence="7">Leucine efflux protein</fullName>
    </submittedName>
</protein>
<feature type="transmembrane region" description="Helical" evidence="6">
    <location>
        <begin position="124"/>
        <end position="145"/>
    </location>
</feature>
<evidence type="ECO:0000256" key="5">
    <source>
        <dbReference type="ARBA" id="ARBA00023136"/>
    </source>
</evidence>
<dbReference type="RefSeq" id="WP_069328623.1">
    <property type="nucleotide sequence ID" value="NZ_MDER01000059.1"/>
</dbReference>
<dbReference type="InterPro" id="IPR001123">
    <property type="entry name" value="LeuE-type"/>
</dbReference>
<feature type="transmembrane region" description="Helical" evidence="6">
    <location>
        <begin position="6"/>
        <end position="26"/>
    </location>
</feature>
<keyword evidence="2" id="KW-1003">Cell membrane</keyword>
<dbReference type="Pfam" id="PF01810">
    <property type="entry name" value="LysE"/>
    <property type="match status" value="1"/>
</dbReference>
<gene>
    <name evidence="7" type="ORF">PTI45_03229</name>
</gene>
<feature type="transmembrane region" description="Helical" evidence="6">
    <location>
        <begin position="157"/>
        <end position="177"/>
    </location>
</feature>
<keyword evidence="8" id="KW-1185">Reference proteome</keyword>
<evidence type="ECO:0000313" key="7">
    <source>
        <dbReference type="EMBL" id="ODP27384.1"/>
    </source>
</evidence>
<feature type="transmembrane region" description="Helical" evidence="6">
    <location>
        <begin position="69"/>
        <end position="90"/>
    </location>
</feature>
<reference evidence="7 8" key="1">
    <citation type="submission" date="2016-08" db="EMBL/GenBank/DDBJ databases">
        <title>Genome sequencing of Paenibacillus sp. TI45-13ar, isolated from Korean traditional nuruk.</title>
        <authorList>
            <person name="Kim S.-J."/>
        </authorList>
    </citation>
    <scope>NUCLEOTIDE SEQUENCE [LARGE SCALE GENOMIC DNA]</scope>
    <source>
        <strain evidence="7 8">TI45-13ar</strain>
    </source>
</reference>
<feature type="transmembrane region" description="Helical" evidence="6">
    <location>
        <begin position="38"/>
        <end position="63"/>
    </location>
</feature>
<evidence type="ECO:0000256" key="6">
    <source>
        <dbReference type="SAM" id="Phobius"/>
    </source>
</evidence>
<keyword evidence="5 6" id="KW-0472">Membrane</keyword>
<name>A0A1E3L115_9BACL</name>
<dbReference type="PIRSF" id="PIRSF006324">
    <property type="entry name" value="LeuE"/>
    <property type="match status" value="1"/>
</dbReference>
<evidence type="ECO:0000256" key="2">
    <source>
        <dbReference type="ARBA" id="ARBA00022475"/>
    </source>
</evidence>
<evidence type="ECO:0000256" key="1">
    <source>
        <dbReference type="ARBA" id="ARBA00004651"/>
    </source>
</evidence>
<dbReference type="PANTHER" id="PTHR30086">
    <property type="entry name" value="ARGININE EXPORTER PROTEIN ARGO"/>
    <property type="match status" value="1"/>
</dbReference>
<comment type="caution">
    <text evidence="7">The sequence shown here is derived from an EMBL/GenBank/DDBJ whole genome shotgun (WGS) entry which is preliminary data.</text>
</comment>
<keyword evidence="4 6" id="KW-1133">Transmembrane helix</keyword>
<dbReference type="GO" id="GO:0005886">
    <property type="term" value="C:plasma membrane"/>
    <property type="evidence" value="ECO:0007669"/>
    <property type="project" value="UniProtKB-SubCell"/>
</dbReference>
<proteinExistence type="predicted"/>
<dbReference type="Proteomes" id="UP000094578">
    <property type="component" value="Unassembled WGS sequence"/>
</dbReference>
<comment type="subcellular location">
    <subcellularLocation>
        <location evidence="1">Cell membrane</location>
        <topology evidence="1">Multi-pass membrane protein</topology>
    </subcellularLocation>
</comment>